<dbReference type="InterPro" id="IPR035979">
    <property type="entry name" value="RBD_domain_sf"/>
</dbReference>
<dbReference type="InterPro" id="IPR000504">
    <property type="entry name" value="RRM_dom"/>
</dbReference>
<feature type="region of interest" description="Disordered" evidence="4">
    <location>
        <begin position="92"/>
        <end position="175"/>
    </location>
</feature>
<dbReference type="Pfam" id="PF14327">
    <property type="entry name" value="CSTF2_hinge"/>
    <property type="match status" value="1"/>
</dbReference>
<dbReference type="GO" id="GO:0005847">
    <property type="term" value="C:mRNA cleavage and polyadenylation specificity factor complex"/>
    <property type="evidence" value="ECO:0007669"/>
    <property type="project" value="TreeGrafter"/>
</dbReference>
<sequence>MAAPGRGSRVIFVGNIPYDMSEEQLIGVFQEVGKVIGFRLVFDRDTGKPKGYGFCEFEDVETAASAVRNLHDVDVGGRTLRIDYADVDPLFEGKTTSMGHMEANELPPGSSRKERMPNSVERGRVGNTGGPPPRGAPAQGWGGAQQPAGPIGQAAPPNLPQGQALPPGADPTDAISQTLAALPPGQLLEIIGHLKALVNNSPDQARSLLASNPQISYAVFQAMLMMNVVDPAVLQRIITAQAGGQAGVPTYGAPATAQPPVPTAAYGASAPQAPQPGYGGYGAPAQAPVPVPSQPAATASQGLGNADLPEDQKALLLQVLQLTPEQINALPEDQRAGVLALKAQMGQ</sequence>
<dbReference type="PROSITE" id="PS50102">
    <property type="entry name" value="RRM"/>
    <property type="match status" value="1"/>
</dbReference>
<accession>A0A0N7LB09</accession>
<dbReference type="OrthoDB" id="272703at2759"/>
<dbReference type="GO" id="GO:0031124">
    <property type="term" value="P:mRNA 3'-end processing"/>
    <property type="evidence" value="ECO:0007669"/>
    <property type="project" value="InterPro"/>
</dbReference>
<dbReference type="Pfam" id="PF14304">
    <property type="entry name" value="CSTF_C"/>
    <property type="match status" value="1"/>
</dbReference>
<dbReference type="Pfam" id="PF00076">
    <property type="entry name" value="RRM_1"/>
    <property type="match status" value="1"/>
</dbReference>
<protein>
    <submittedName>
        <fullName evidence="6">mRNA cleavage and polyadenylation factor I complex, subunit RNA15</fullName>
    </submittedName>
</protein>
<dbReference type="Gene3D" id="1.10.20.70">
    <property type="entry name" value="Transcription termination and cleavage factor, C-terminal domain"/>
    <property type="match status" value="1"/>
</dbReference>
<dbReference type="Proteomes" id="UP000054845">
    <property type="component" value="Unassembled WGS sequence"/>
</dbReference>
<comment type="subcellular location">
    <subcellularLocation>
        <location evidence="1">Nucleus</location>
    </subcellularLocation>
</comment>
<feature type="compositionally biased region" description="Low complexity" evidence="4">
    <location>
        <begin position="136"/>
        <end position="156"/>
    </location>
</feature>
<keyword evidence="7" id="KW-1185">Reference proteome</keyword>
<evidence type="ECO:0000256" key="2">
    <source>
        <dbReference type="ARBA" id="ARBA00023242"/>
    </source>
</evidence>
<feature type="domain" description="RRM" evidence="5">
    <location>
        <begin position="9"/>
        <end position="87"/>
    </location>
</feature>
<dbReference type="PANTHER" id="PTHR45735:SF2">
    <property type="entry name" value="CLEAVAGE STIMULATION FACTOR SUBUNIT 2"/>
    <property type="match status" value="1"/>
</dbReference>
<dbReference type="Gene3D" id="3.30.70.330">
    <property type="match status" value="1"/>
</dbReference>
<reference evidence="6 7" key="1">
    <citation type="submission" date="2014-09" db="EMBL/GenBank/DDBJ databases">
        <authorList>
            <person name="Magalhaes I.L.F."/>
            <person name="Oliveira U."/>
            <person name="Santos F.R."/>
            <person name="Vidigal T.H.D.A."/>
            <person name="Brescovit A.D."/>
            <person name="Santos A.J."/>
        </authorList>
    </citation>
    <scope>NUCLEOTIDE SEQUENCE [LARGE SCALE GENOMIC DNA]</scope>
</reference>
<dbReference type="InterPro" id="IPR038192">
    <property type="entry name" value="CSTF_C_sf"/>
</dbReference>
<dbReference type="EMBL" id="CCYA01000269">
    <property type="protein sequence ID" value="CEH18074.1"/>
    <property type="molecule type" value="Genomic_DNA"/>
</dbReference>
<dbReference type="Gene3D" id="1.25.40.630">
    <property type="match status" value="1"/>
</dbReference>
<dbReference type="CDD" id="cd12398">
    <property type="entry name" value="RRM_CSTF2_RNA15_like"/>
    <property type="match status" value="1"/>
</dbReference>
<name>A0A0N7LB09_9BASI</name>
<dbReference type="PANTHER" id="PTHR45735">
    <property type="entry name" value="CLEAVAGE STIMULATION FACTOR SUBUNIT 2"/>
    <property type="match status" value="1"/>
</dbReference>
<dbReference type="SMART" id="SM00360">
    <property type="entry name" value="RRM"/>
    <property type="match status" value="1"/>
</dbReference>
<evidence type="ECO:0000313" key="7">
    <source>
        <dbReference type="Proteomes" id="UP000054845"/>
    </source>
</evidence>
<evidence type="ECO:0000259" key="5">
    <source>
        <dbReference type="PROSITE" id="PS50102"/>
    </source>
</evidence>
<keyword evidence="3" id="KW-0694">RNA-binding</keyword>
<feature type="region of interest" description="Disordered" evidence="4">
    <location>
        <begin position="277"/>
        <end position="305"/>
    </location>
</feature>
<dbReference type="STRING" id="401625.A0A0N7LB09"/>
<evidence type="ECO:0000256" key="1">
    <source>
        <dbReference type="ARBA" id="ARBA00004123"/>
    </source>
</evidence>
<evidence type="ECO:0000256" key="4">
    <source>
        <dbReference type="SAM" id="MobiDB-lite"/>
    </source>
</evidence>
<dbReference type="GO" id="GO:0003729">
    <property type="term" value="F:mRNA binding"/>
    <property type="evidence" value="ECO:0007669"/>
    <property type="project" value="TreeGrafter"/>
</dbReference>
<organism evidence="6 7">
    <name type="scientific">Ceraceosorus bombacis</name>
    <dbReference type="NCBI Taxonomy" id="401625"/>
    <lineage>
        <taxon>Eukaryota</taxon>
        <taxon>Fungi</taxon>
        <taxon>Dikarya</taxon>
        <taxon>Basidiomycota</taxon>
        <taxon>Ustilaginomycotina</taxon>
        <taxon>Exobasidiomycetes</taxon>
        <taxon>Ceraceosorales</taxon>
        <taxon>Ceraceosoraceae</taxon>
        <taxon>Ceraceosorus</taxon>
    </lineage>
</organism>
<dbReference type="SUPFAM" id="SSF54928">
    <property type="entry name" value="RNA-binding domain, RBD"/>
    <property type="match status" value="1"/>
</dbReference>
<dbReference type="InterPro" id="IPR025742">
    <property type="entry name" value="CSTF2_hinge"/>
</dbReference>
<dbReference type="InterPro" id="IPR012677">
    <property type="entry name" value="Nucleotide-bd_a/b_plait_sf"/>
</dbReference>
<evidence type="ECO:0000313" key="6">
    <source>
        <dbReference type="EMBL" id="CEH18074.1"/>
    </source>
</evidence>
<keyword evidence="2" id="KW-0539">Nucleus</keyword>
<dbReference type="InterPro" id="IPR026896">
    <property type="entry name" value="CSTF_C"/>
</dbReference>
<feature type="compositionally biased region" description="Basic and acidic residues" evidence="4">
    <location>
        <begin position="111"/>
        <end position="124"/>
    </location>
</feature>
<evidence type="ECO:0000256" key="3">
    <source>
        <dbReference type="PROSITE-ProRule" id="PRU00176"/>
    </source>
</evidence>
<proteinExistence type="predicted"/>
<dbReference type="AlphaFoldDB" id="A0A0N7LB09"/>